<gene>
    <name evidence="1" type="ORF">K435DRAFT_868243</name>
</gene>
<dbReference type="Proteomes" id="UP000297245">
    <property type="component" value="Unassembled WGS sequence"/>
</dbReference>
<keyword evidence="2" id="KW-1185">Reference proteome</keyword>
<dbReference type="EMBL" id="ML179495">
    <property type="protein sequence ID" value="THU86489.1"/>
    <property type="molecule type" value="Genomic_DNA"/>
</dbReference>
<reference evidence="1 2" key="1">
    <citation type="journal article" date="2019" name="Nat. Ecol. Evol.">
        <title>Megaphylogeny resolves global patterns of mushroom evolution.</title>
        <authorList>
            <person name="Varga T."/>
            <person name="Krizsan K."/>
            <person name="Foldi C."/>
            <person name="Dima B."/>
            <person name="Sanchez-Garcia M."/>
            <person name="Sanchez-Ramirez S."/>
            <person name="Szollosi G.J."/>
            <person name="Szarkandi J.G."/>
            <person name="Papp V."/>
            <person name="Albert L."/>
            <person name="Andreopoulos W."/>
            <person name="Angelini C."/>
            <person name="Antonin V."/>
            <person name="Barry K.W."/>
            <person name="Bougher N.L."/>
            <person name="Buchanan P."/>
            <person name="Buyck B."/>
            <person name="Bense V."/>
            <person name="Catcheside P."/>
            <person name="Chovatia M."/>
            <person name="Cooper J."/>
            <person name="Damon W."/>
            <person name="Desjardin D."/>
            <person name="Finy P."/>
            <person name="Geml J."/>
            <person name="Haridas S."/>
            <person name="Hughes K."/>
            <person name="Justo A."/>
            <person name="Karasinski D."/>
            <person name="Kautmanova I."/>
            <person name="Kiss B."/>
            <person name="Kocsube S."/>
            <person name="Kotiranta H."/>
            <person name="LaButti K.M."/>
            <person name="Lechner B.E."/>
            <person name="Liimatainen K."/>
            <person name="Lipzen A."/>
            <person name="Lukacs Z."/>
            <person name="Mihaltcheva S."/>
            <person name="Morgado L.N."/>
            <person name="Niskanen T."/>
            <person name="Noordeloos M.E."/>
            <person name="Ohm R.A."/>
            <person name="Ortiz-Santana B."/>
            <person name="Ovrebo C."/>
            <person name="Racz N."/>
            <person name="Riley R."/>
            <person name="Savchenko A."/>
            <person name="Shiryaev A."/>
            <person name="Soop K."/>
            <person name="Spirin V."/>
            <person name="Szebenyi C."/>
            <person name="Tomsovsky M."/>
            <person name="Tulloss R.E."/>
            <person name="Uehling J."/>
            <person name="Grigoriev I.V."/>
            <person name="Vagvolgyi C."/>
            <person name="Papp T."/>
            <person name="Martin F.M."/>
            <person name="Miettinen O."/>
            <person name="Hibbett D.S."/>
            <person name="Nagy L.G."/>
        </authorList>
    </citation>
    <scope>NUCLEOTIDE SEQUENCE [LARGE SCALE GENOMIC DNA]</scope>
    <source>
        <strain evidence="1 2">CBS 962.96</strain>
    </source>
</reference>
<name>A0A4S8LCD0_DENBC</name>
<proteinExistence type="predicted"/>
<sequence length="63" mass="6832">MVEPVTPMSPDLEPKLMTTTVRDYDLSKGSKACVSFLLSHPKISSLIPLLLFPSSTQNTLASP</sequence>
<accession>A0A4S8LCD0</accession>
<protein>
    <submittedName>
        <fullName evidence="1">Uncharacterized protein</fullName>
    </submittedName>
</protein>
<dbReference type="AlphaFoldDB" id="A0A4S8LCD0"/>
<organism evidence="1 2">
    <name type="scientific">Dendrothele bispora (strain CBS 962.96)</name>
    <dbReference type="NCBI Taxonomy" id="1314807"/>
    <lineage>
        <taxon>Eukaryota</taxon>
        <taxon>Fungi</taxon>
        <taxon>Dikarya</taxon>
        <taxon>Basidiomycota</taxon>
        <taxon>Agaricomycotina</taxon>
        <taxon>Agaricomycetes</taxon>
        <taxon>Agaricomycetidae</taxon>
        <taxon>Agaricales</taxon>
        <taxon>Agaricales incertae sedis</taxon>
        <taxon>Dendrothele</taxon>
    </lineage>
</organism>
<evidence type="ECO:0000313" key="1">
    <source>
        <dbReference type="EMBL" id="THU86489.1"/>
    </source>
</evidence>
<evidence type="ECO:0000313" key="2">
    <source>
        <dbReference type="Proteomes" id="UP000297245"/>
    </source>
</evidence>